<accession>A0AC61SBS3</accession>
<reference evidence="1" key="1">
    <citation type="submission" date="2018-09" db="EMBL/GenBank/DDBJ databases">
        <title>A genomic encyclopedia of anaerobic methanotrophic archaea.</title>
        <authorList>
            <person name="Skennerton C.T."/>
            <person name="Chadwick G.L."/>
            <person name="Laso-Perez R."/>
            <person name="Leu A.O."/>
            <person name="Speth D.R."/>
            <person name="Yu H."/>
            <person name="Morgan-Lang C."/>
            <person name="Hatzenpichler R."/>
            <person name="Goudeau D."/>
            <person name="Malmstrom R."/>
            <person name="Woyke T."/>
            <person name="Hallam S."/>
            <person name="Tyson G.W."/>
            <person name="Wegener G."/>
            <person name="Boetius A."/>
            <person name="Orphan V.J."/>
        </authorList>
    </citation>
    <scope>NUCLEOTIDE SEQUENCE</scope>
    <source>
        <strain evidence="1">CONS3730D10UFb2</strain>
    </source>
</reference>
<organism evidence="1 2">
    <name type="scientific">Candidatus Methanomarinus sp</name>
    <dbReference type="NCBI Taxonomy" id="3386244"/>
    <lineage>
        <taxon>Archaea</taxon>
        <taxon>Methanobacteriati</taxon>
        <taxon>Methanobacteriota</taxon>
        <taxon>Stenosarchaea group</taxon>
        <taxon>Methanomicrobia</taxon>
        <taxon>Methanosarcinales</taxon>
        <taxon>ANME-2 cluster</taxon>
        <taxon>Candidatus Methanocomedenaceae</taxon>
        <taxon>Candidatus Methanomarinus</taxon>
    </lineage>
</organism>
<proteinExistence type="predicted"/>
<comment type="caution">
    <text evidence="1">The sequence shown here is derived from an EMBL/GenBank/DDBJ whole genome shotgun (WGS) entry which is preliminary data.</text>
</comment>
<protein>
    <submittedName>
        <fullName evidence="1">Uncharacterized protein</fullName>
    </submittedName>
</protein>
<dbReference type="EMBL" id="QYBA01000091">
    <property type="protein sequence ID" value="TKY92010.1"/>
    <property type="molecule type" value="Genomic_DNA"/>
</dbReference>
<gene>
    <name evidence="1" type="ORF">C5S46_02890</name>
</gene>
<name>A0AC61SBS3_9EURY</name>
<sequence>MNKIFGNDRYFGWASFEAISVSGGHPVISWISGPRCDISRKYRLVSVLDLSTGDFLWSYDLNSHQELYLATPKFVILKCSKPTKHFKFLDILTGKVHSTMKNEYFKTVFCPNLSQLKQLESFQKSNCRMGEIPTDRNSERLMFVTTLKGYQERILTDPHGLNAYIIKVMNEEETIIETTWTNNLPFFEGRSSFFSSAVIQREL</sequence>
<evidence type="ECO:0000313" key="2">
    <source>
        <dbReference type="Proteomes" id="UP000315423"/>
    </source>
</evidence>
<evidence type="ECO:0000313" key="1">
    <source>
        <dbReference type="EMBL" id="TKY92010.1"/>
    </source>
</evidence>
<dbReference type="Proteomes" id="UP000315423">
    <property type="component" value="Unassembled WGS sequence"/>
</dbReference>